<dbReference type="Proteomes" id="UP001224997">
    <property type="component" value="Unassembled WGS sequence"/>
</dbReference>
<dbReference type="InterPro" id="IPR038610">
    <property type="entry name" value="FliK-like_C_sf"/>
</dbReference>
<dbReference type="RefSeq" id="WP_305964611.1">
    <property type="nucleotide sequence ID" value="NZ_JAVAMQ010000022.1"/>
</dbReference>
<feature type="region of interest" description="Disordered" evidence="1">
    <location>
        <begin position="140"/>
        <end position="166"/>
    </location>
</feature>
<evidence type="ECO:0000259" key="2">
    <source>
        <dbReference type="Pfam" id="PF02120"/>
    </source>
</evidence>
<evidence type="ECO:0000256" key="1">
    <source>
        <dbReference type="SAM" id="MobiDB-lite"/>
    </source>
</evidence>
<reference evidence="3 4" key="1">
    <citation type="submission" date="2023-08" db="EMBL/GenBank/DDBJ databases">
        <authorList>
            <person name="Park J.-S."/>
        </authorList>
    </citation>
    <scope>NUCLEOTIDE SEQUENCE [LARGE SCALE GENOMIC DNA]</scope>
    <source>
        <strain evidence="3 4">2205BS29-5</strain>
    </source>
</reference>
<name>A0ABT9JG70_9RHOB</name>
<feature type="region of interest" description="Disordered" evidence="1">
    <location>
        <begin position="63"/>
        <end position="83"/>
    </location>
</feature>
<keyword evidence="3" id="KW-0969">Cilium</keyword>
<feature type="region of interest" description="Disordered" evidence="1">
    <location>
        <begin position="1"/>
        <end position="34"/>
    </location>
</feature>
<feature type="region of interest" description="Disordered" evidence="1">
    <location>
        <begin position="313"/>
        <end position="333"/>
    </location>
</feature>
<evidence type="ECO:0000313" key="3">
    <source>
        <dbReference type="EMBL" id="MDP5308774.1"/>
    </source>
</evidence>
<protein>
    <submittedName>
        <fullName evidence="3">Flagellar hook-length control protein FliK</fullName>
    </submittedName>
</protein>
<dbReference type="CDD" id="cd17470">
    <property type="entry name" value="T3SS_Flik_C"/>
    <property type="match status" value="1"/>
</dbReference>
<dbReference type="EMBL" id="JAVAMQ010000022">
    <property type="protein sequence ID" value="MDP5308774.1"/>
    <property type="molecule type" value="Genomic_DNA"/>
</dbReference>
<feature type="compositionally biased region" description="Basic and acidic residues" evidence="1">
    <location>
        <begin position="313"/>
        <end position="325"/>
    </location>
</feature>
<keyword evidence="4" id="KW-1185">Reference proteome</keyword>
<gene>
    <name evidence="3" type="ORF">Q5Y72_16960</name>
</gene>
<feature type="domain" description="Flagellar hook-length control protein-like C-terminal" evidence="2">
    <location>
        <begin position="249"/>
        <end position="318"/>
    </location>
</feature>
<comment type="caution">
    <text evidence="3">The sequence shown here is derived from an EMBL/GenBank/DDBJ whole genome shotgun (WGS) entry which is preliminary data.</text>
</comment>
<feature type="compositionally biased region" description="Basic and acidic residues" evidence="1">
    <location>
        <begin position="10"/>
        <end position="24"/>
    </location>
</feature>
<proteinExistence type="predicted"/>
<dbReference type="Pfam" id="PF02120">
    <property type="entry name" value="Flg_hook"/>
    <property type="match status" value="1"/>
</dbReference>
<keyword evidence="3" id="KW-0966">Cell projection</keyword>
<sequence>MNSSVLNSLHLEHSADPAAPRKAESVPADPAAAAEFEGSVDAAGAAMTPEGVAAVEVEEVQAAPDIAASEDGTDDAAPEDTRTARPVDPLEQLLEAWSGISGALSEAEPAPAGTDEAGARGIDRLAVALRLARGADAMHGSAEAADAGPPAILEDGALPPAKPAVAPSETGLLPKVSIAEASGAQAEAAGGVEKAAKVALDELAIPAAPIRAGHPAQPIAAGTEARPIALHAQPVLRQIADAVVAMKGDRLEIALSPEELGRVRLVVTGAERAAQVTVWVERPEVMDLLRRNVGLLTQHFGEAGLEGAAFDFREERGRDAAPDDRDLPDDLPEGLPDMRALTTIHAVAMPGRWIPGDRRLDMRL</sequence>
<dbReference type="Gene3D" id="3.30.750.140">
    <property type="match status" value="1"/>
</dbReference>
<organism evidence="3 4">
    <name type="scientific">Paracoccus spongiarum</name>
    <dbReference type="NCBI Taxonomy" id="3064387"/>
    <lineage>
        <taxon>Bacteria</taxon>
        <taxon>Pseudomonadati</taxon>
        <taxon>Pseudomonadota</taxon>
        <taxon>Alphaproteobacteria</taxon>
        <taxon>Rhodobacterales</taxon>
        <taxon>Paracoccaceae</taxon>
        <taxon>Paracoccus</taxon>
    </lineage>
</organism>
<accession>A0ABT9JG70</accession>
<dbReference type="InterPro" id="IPR021136">
    <property type="entry name" value="Flagellar_hook_control-like_C"/>
</dbReference>
<keyword evidence="3" id="KW-0282">Flagellum</keyword>
<evidence type="ECO:0000313" key="4">
    <source>
        <dbReference type="Proteomes" id="UP001224997"/>
    </source>
</evidence>